<protein>
    <submittedName>
        <fullName evidence="1">Uncharacterized protein</fullName>
    </submittedName>
</protein>
<dbReference type="NCBIfam" id="NF045770">
    <property type="entry name" value="MPN403_MG284_C"/>
    <property type="match status" value="1"/>
</dbReference>
<dbReference type="RefSeq" id="WP_140781310.1">
    <property type="nucleotide sequence ID" value="NZ_VFSS01000005.1"/>
</dbReference>
<comment type="caution">
    <text evidence="1">The sequence shown here is derived from an EMBL/GenBank/DDBJ whole genome shotgun (WGS) entry which is preliminary data.</text>
</comment>
<accession>A0A501XAI1</accession>
<dbReference type="EMBL" id="VFSS01000005">
    <property type="protein sequence ID" value="TPE57363.1"/>
    <property type="molecule type" value="Genomic_DNA"/>
</dbReference>
<dbReference type="Proteomes" id="UP000319776">
    <property type="component" value="Unassembled WGS sequence"/>
</dbReference>
<gene>
    <name evidence="1" type="ORF">FJO69_01920</name>
</gene>
<dbReference type="OrthoDB" id="398977at2"/>
<dbReference type="AlphaFoldDB" id="A0A501XAI1"/>
<evidence type="ECO:0000313" key="2">
    <source>
        <dbReference type="Proteomes" id="UP000319776"/>
    </source>
</evidence>
<reference evidence="1 2" key="1">
    <citation type="submission" date="2019-06" db="EMBL/GenBank/DDBJ databases">
        <title>Mycoplasma falconis type strain whole genome sequence.</title>
        <authorList>
            <person name="Spergser J."/>
        </authorList>
    </citation>
    <scope>NUCLEOTIDE SEQUENCE [LARGE SCALE GENOMIC DNA]</scope>
    <source>
        <strain evidence="1 2">ATCC 51372</strain>
    </source>
</reference>
<name>A0A501XAI1_9BACT</name>
<proteinExistence type="predicted"/>
<dbReference type="InterPro" id="IPR058231">
    <property type="entry name" value="MG284-like_C"/>
</dbReference>
<evidence type="ECO:0000313" key="1">
    <source>
        <dbReference type="EMBL" id="TPE57363.1"/>
    </source>
</evidence>
<organism evidence="1 2">
    <name type="scientific">[Mycoplasma] falconis</name>
    <dbReference type="NCBI Taxonomy" id="92403"/>
    <lineage>
        <taxon>Bacteria</taxon>
        <taxon>Bacillati</taxon>
        <taxon>Mycoplasmatota</taxon>
        <taxon>Mycoplasmoidales</taxon>
        <taxon>Metamycoplasmataceae</taxon>
        <taxon>Metamycoplasma</taxon>
    </lineage>
</organism>
<keyword evidence="2" id="KW-1185">Reference proteome</keyword>
<sequence length="109" mass="13358">MNYNLEIDIINQQSLQSKRHFIWKFCQKIKCINEVNKLKGQSKNNKTLESFANLLDADEKNIFTNNFVNKDIDNFWYLNYFSKNTYYRKLKQVVDLFFTYIKEMYKNEK</sequence>